<dbReference type="InterPro" id="IPR003599">
    <property type="entry name" value="Ig_sub"/>
</dbReference>
<keyword evidence="7" id="KW-0812">Transmembrane</keyword>
<keyword evidence="7" id="KW-1133">Transmembrane helix</keyword>
<evidence type="ECO:0000259" key="9">
    <source>
        <dbReference type="PROSITE" id="PS50835"/>
    </source>
</evidence>
<gene>
    <name evidence="10" type="primary">BSG</name>
</gene>
<feature type="domain" description="Ig-like" evidence="9">
    <location>
        <begin position="140"/>
        <end position="223"/>
    </location>
</feature>
<evidence type="ECO:0000256" key="3">
    <source>
        <dbReference type="ARBA" id="ARBA00023157"/>
    </source>
</evidence>
<dbReference type="Proteomes" id="UP000261540">
    <property type="component" value="Unplaced"/>
</dbReference>
<comment type="subcellular location">
    <subcellularLocation>
        <location evidence="1">Membrane</location>
        <topology evidence="1">Single-pass type I membrane protein</topology>
    </subcellularLocation>
</comment>
<dbReference type="InterPro" id="IPR036179">
    <property type="entry name" value="Ig-like_dom_sf"/>
</dbReference>
<dbReference type="GeneTree" id="ENSGT00940000159142"/>
<dbReference type="PRINTS" id="PR01856">
    <property type="entry name" value="BASIGIN"/>
</dbReference>
<dbReference type="Gene3D" id="2.60.40.10">
    <property type="entry name" value="Immunoglobulins"/>
    <property type="match status" value="3"/>
</dbReference>
<feature type="signal peptide" evidence="8">
    <location>
        <begin position="1"/>
        <end position="19"/>
    </location>
</feature>
<evidence type="ECO:0000256" key="8">
    <source>
        <dbReference type="SAM" id="SignalP"/>
    </source>
</evidence>
<evidence type="ECO:0000256" key="1">
    <source>
        <dbReference type="ARBA" id="ARBA00004479"/>
    </source>
</evidence>
<evidence type="ECO:0000313" key="11">
    <source>
        <dbReference type="Proteomes" id="UP000261540"/>
    </source>
</evidence>
<name>A0A3B3QUW6_9TELE</name>
<evidence type="ECO:0000256" key="4">
    <source>
        <dbReference type="ARBA" id="ARBA00023180"/>
    </source>
</evidence>
<evidence type="ECO:0000256" key="6">
    <source>
        <dbReference type="SAM" id="MobiDB-lite"/>
    </source>
</evidence>
<keyword evidence="3" id="KW-1015">Disulfide bond</keyword>
<keyword evidence="11" id="KW-1185">Reference proteome</keyword>
<feature type="region of interest" description="Disordered" evidence="6">
    <location>
        <begin position="357"/>
        <end position="384"/>
    </location>
</feature>
<dbReference type="Ensembl" id="ENSPKIT00000033534.1">
    <property type="protein sequence ID" value="ENSPKIP00000009425.1"/>
    <property type="gene ID" value="ENSPKIG00000024544.1"/>
</dbReference>
<proteinExistence type="predicted"/>
<dbReference type="SMART" id="SM00409">
    <property type="entry name" value="IG"/>
    <property type="match status" value="2"/>
</dbReference>
<accession>A0A3B3QUW6</accession>
<dbReference type="InterPro" id="IPR013783">
    <property type="entry name" value="Ig-like_fold"/>
</dbReference>
<dbReference type="SUPFAM" id="SSF48726">
    <property type="entry name" value="Immunoglobulin"/>
    <property type="match status" value="2"/>
</dbReference>
<dbReference type="Pfam" id="PF13927">
    <property type="entry name" value="Ig_3"/>
    <property type="match status" value="2"/>
</dbReference>
<sequence length="384" mass="43528">MALLWVFGAVMVCFYQVTSETVSFIKSPMSQTTVSGRSAGLHCEVVGFPLPEVQWWYVEEEEPEETITQLFDGARMDRVQIHTTYNTHAASTIRILNVTLNDSGTYECRASNDPERNALRKTLKVKWIRSQANIFVFEQPNILTEPKEANITTEVLSCNFTEPQTPIKGHHWTRNGNVIEETRSTSTVGFTQYKVDKTDIKFGGAFSCVFIAATEFNESIKLSVVPHVVAPKHNEHVTENDKAVLMCESSTYPPIDKWRWSFTDDSKNKKDITEDEKYIIKIEPNKTTLYINNPASNMDSGSYTCHGSNDMGEFSDDITLRVRSRLAALWPFLGIVVEVIVLVTIIFIFEKRRKPEDLGDGSAPLKNESAANHKDKNVRQRNCN</sequence>
<dbReference type="PANTHER" id="PTHR11640:SF160">
    <property type="entry name" value="PEROXIDASIN HOMOLOG"/>
    <property type="match status" value="1"/>
</dbReference>
<feature type="transmembrane region" description="Helical" evidence="7">
    <location>
        <begin position="328"/>
        <end position="349"/>
    </location>
</feature>
<organism evidence="10 11">
    <name type="scientific">Paramormyrops kingsleyae</name>
    <dbReference type="NCBI Taxonomy" id="1676925"/>
    <lineage>
        <taxon>Eukaryota</taxon>
        <taxon>Metazoa</taxon>
        <taxon>Chordata</taxon>
        <taxon>Craniata</taxon>
        <taxon>Vertebrata</taxon>
        <taxon>Euteleostomi</taxon>
        <taxon>Actinopterygii</taxon>
        <taxon>Neopterygii</taxon>
        <taxon>Teleostei</taxon>
        <taxon>Osteoglossocephala</taxon>
        <taxon>Osteoglossomorpha</taxon>
        <taxon>Osteoglossiformes</taxon>
        <taxon>Mormyridae</taxon>
        <taxon>Paramormyrops</taxon>
    </lineage>
</organism>
<keyword evidence="5" id="KW-0393">Immunoglobulin domain</keyword>
<feature type="chain" id="PRO_5017287295" evidence="8">
    <location>
        <begin position="20"/>
        <end position="384"/>
    </location>
</feature>
<reference evidence="10" key="2">
    <citation type="submission" date="2025-09" db="UniProtKB">
        <authorList>
            <consortium name="Ensembl"/>
        </authorList>
    </citation>
    <scope>IDENTIFICATION</scope>
</reference>
<dbReference type="AlphaFoldDB" id="A0A3B3QUW6"/>
<evidence type="ECO:0000313" key="10">
    <source>
        <dbReference type="Ensembl" id="ENSPKIP00000009425.1"/>
    </source>
</evidence>
<reference evidence="10" key="1">
    <citation type="submission" date="2025-08" db="UniProtKB">
        <authorList>
            <consortium name="Ensembl"/>
        </authorList>
    </citation>
    <scope>IDENTIFICATION</scope>
</reference>
<dbReference type="InterPro" id="IPR003598">
    <property type="entry name" value="Ig_sub2"/>
</dbReference>
<evidence type="ECO:0000256" key="7">
    <source>
        <dbReference type="SAM" id="Phobius"/>
    </source>
</evidence>
<dbReference type="SMART" id="SM00408">
    <property type="entry name" value="IGc2"/>
    <property type="match status" value="2"/>
</dbReference>
<evidence type="ECO:0000256" key="5">
    <source>
        <dbReference type="ARBA" id="ARBA00023319"/>
    </source>
</evidence>
<keyword evidence="2 7" id="KW-0472">Membrane</keyword>
<keyword evidence="8" id="KW-0732">Signal</keyword>
<dbReference type="PANTHER" id="PTHR11640">
    <property type="entry name" value="NEPHRIN"/>
    <property type="match status" value="1"/>
</dbReference>
<dbReference type="FunFam" id="2.60.40.10:FF:000291">
    <property type="entry name" value="Neuroplastin b"/>
    <property type="match status" value="1"/>
</dbReference>
<dbReference type="STRING" id="1676925.ENSPKIP00000009425"/>
<dbReference type="InterPro" id="IPR007110">
    <property type="entry name" value="Ig-like_dom"/>
</dbReference>
<feature type="domain" description="Ig-like" evidence="9">
    <location>
        <begin position="20"/>
        <end position="124"/>
    </location>
</feature>
<protein>
    <submittedName>
        <fullName evidence="10">Basigin (Ok blood group)</fullName>
    </submittedName>
</protein>
<keyword evidence="4" id="KW-0325">Glycoprotein</keyword>
<feature type="domain" description="Ig-like" evidence="9">
    <location>
        <begin position="226"/>
        <end position="321"/>
    </location>
</feature>
<evidence type="ECO:0000256" key="2">
    <source>
        <dbReference type="ARBA" id="ARBA00023136"/>
    </source>
</evidence>
<dbReference type="GO" id="GO:0016020">
    <property type="term" value="C:membrane"/>
    <property type="evidence" value="ECO:0007669"/>
    <property type="project" value="UniProtKB-SubCell"/>
</dbReference>
<dbReference type="PROSITE" id="PS50835">
    <property type="entry name" value="IG_LIKE"/>
    <property type="match status" value="3"/>
</dbReference>
<dbReference type="InterPro" id="IPR051275">
    <property type="entry name" value="Cell_adhesion_signaling"/>
</dbReference>